<organism evidence="3 4">
    <name type="scientific">Tetradesmus obliquus</name>
    <name type="common">Green alga</name>
    <name type="synonym">Acutodesmus obliquus</name>
    <dbReference type="NCBI Taxonomy" id="3088"/>
    <lineage>
        <taxon>Eukaryota</taxon>
        <taxon>Viridiplantae</taxon>
        <taxon>Chlorophyta</taxon>
        <taxon>core chlorophytes</taxon>
        <taxon>Chlorophyceae</taxon>
        <taxon>CS clade</taxon>
        <taxon>Sphaeropleales</taxon>
        <taxon>Scenedesmaceae</taxon>
        <taxon>Tetradesmus</taxon>
    </lineage>
</organism>
<dbReference type="InterPro" id="IPR038911">
    <property type="entry name" value="SCLT1"/>
</dbReference>
<feature type="compositionally biased region" description="Low complexity" evidence="2">
    <location>
        <begin position="228"/>
        <end position="266"/>
    </location>
</feature>
<evidence type="ECO:0000313" key="3">
    <source>
        <dbReference type="EMBL" id="SZX71298.1"/>
    </source>
</evidence>
<dbReference type="PANTHER" id="PTHR35970:SF1">
    <property type="entry name" value="SODIUM CHANNEL AND CLATHRIN LINKER 1"/>
    <property type="match status" value="1"/>
</dbReference>
<evidence type="ECO:0000256" key="1">
    <source>
        <dbReference type="SAM" id="Coils"/>
    </source>
</evidence>
<dbReference type="STRING" id="3088.A0A383W0S8"/>
<protein>
    <submittedName>
        <fullName evidence="3">Uncharacterized protein</fullName>
    </submittedName>
</protein>
<dbReference type="AlphaFoldDB" id="A0A383W0S8"/>
<feature type="coiled-coil region" evidence="1">
    <location>
        <begin position="404"/>
        <end position="490"/>
    </location>
</feature>
<feature type="compositionally biased region" description="Low complexity" evidence="2">
    <location>
        <begin position="203"/>
        <end position="212"/>
    </location>
</feature>
<keyword evidence="4" id="KW-1185">Reference proteome</keyword>
<feature type="compositionally biased region" description="Low complexity" evidence="2">
    <location>
        <begin position="1095"/>
        <end position="1140"/>
    </location>
</feature>
<dbReference type="Proteomes" id="UP000256970">
    <property type="component" value="Unassembled WGS sequence"/>
</dbReference>
<reference evidence="3 4" key="1">
    <citation type="submission" date="2016-10" db="EMBL/GenBank/DDBJ databases">
        <authorList>
            <person name="Cai Z."/>
        </authorList>
    </citation>
    <scope>NUCLEOTIDE SEQUENCE [LARGE SCALE GENOMIC DNA]</scope>
</reference>
<dbReference type="PANTHER" id="PTHR35970">
    <property type="entry name" value="SODIUM CHANNEL AND CLATHRIN LINKER 1"/>
    <property type="match status" value="1"/>
</dbReference>
<name>A0A383W0S8_TETOB</name>
<feature type="region of interest" description="Disordered" evidence="2">
    <location>
        <begin position="194"/>
        <end position="299"/>
    </location>
</feature>
<proteinExistence type="predicted"/>
<accession>A0A383W0S8</accession>
<feature type="coiled-coil region" evidence="1">
    <location>
        <begin position="651"/>
        <end position="879"/>
    </location>
</feature>
<gene>
    <name evidence="3" type="ORF">BQ4739_LOCUS11432</name>
</gene>
<dbReference type="EMBL" id="FNXT01001043">
    <property type="protein sequence ID" value="SZX71298.1"/>
    <property type="molecule type" value="Genomic_DNA"/>
</dbReference>
<feature type="coiled-coil region" evidence="1">
    <location>
        <begin position="913"/>
        <end position="961"/>
    </location>
</feature>
<feature type="region of interest" description="Disordered" evidence="2">
    <location>
        <begin position="1086"/>
        <end position="1176"/>
    </location>
</feature>
<evidence type="ECO:0000313" key="4">
    <source>
        <dbReference type="Proteomes" id="UP000256970"/>
    </source>
</evidence>
<dbReference type="GO" id="GO:0005814">
    <property type="term" value="C:centriole"/>
    <property type="evidence" value="ECO:0007669"/>
    <property type="project" value="TreeGrafter"/>
</dbReference>
<sequence>MAEAAMSAYPVKLVAVSGREQPVVLKVKRDGLWLFTEHGKEIQQLPYQHIVKWLPSKMRSRDPGPDDCLDIQVETASGKKDLRMRCQSEPAVQDIIAFIRETVQAIMNELNPAKASKGSPLKAGLAATAAAAAAKGAPPSPTDAANSFDTYTRRVSDSNPALMPSPARSDRFMSTAADAADAAARAVAACAAGLSERGNSPSQQQQQQQQQQGFGSSSSRAGTPDALQQQQQQQHSNTSPARRSLSSSFRLAQQQQQEQQQQQLQQGLSNAGMREQGEGGGGYSSPLMSSMGRAGSPARAALQRMLDTKEMELHVPDDGNLRRLGAGALVRRSTGDLSEFTGEAASQIAFLEDMVTRLSHELSSRLGDAESARSSSLHCALLEGARGTALPPWMKDSRYLNPLLSAYDQRLNEAQAELAAKTNAVRDIKAKVHQLVEENESLHDRLAEQAARMEGRALLQQGSFFDSSDKARLQERLELLEHENDLLVRQQNEMDGELQRLAGQLEQRDQQLVAVSDVAAHGTSRVADLEAALAQAKKAAGDSTNLRSKIMDLSDRLREEASRTADAIAAADTARQQQHVLQAELAAAQASARMVPGLQGELSKARSAAEAAASQAEALRGEAEGLRGALHAVEGRLTEYQEKDTEVYLRIKEAMELAEEARLERDAARTETDALQAQLANAQARLQEAARQLSGGGGDGLSYRELRHRLAETEGRLMKAARAEEEQGAKLSELRLTVERLSRDKASLCAELAGLKEEVELTSFASKSGLPERLADAERTRDDALQKLDSHKRAAARSEREWELERQQLQGDVQRLAKRVAAAEEAAAAAAAASAEAQQAAAAAEGELASFKAARARVESELQQQLVELRQERDAEVAALVQKLERALATCDKSVVDAEQMLAAKDSLLRRWKQEAQLIASKLEVALQQHQAELAERQAQVVALTQQLAVAHEQQELLQQELDGTRMTCQEAELLLGEAECRAAAANASAVAQQDDIMHELRTLQSQLERSQMDKLRAERARDGVAAKLGRMLQAGNATLRSSLQPLENQQSPSQHSPAVLAGYAEAACSPAAAAAAAEQPACSRTLFGSPPRSPASARAAAAEQAAAAASPTPKATAAAAGASPRNGVTNSSSSSSSNNIGSQGSWASPSARDVRGGGLPGRAAASAPCSPHGKALGLSIATNVAHERQGKDQ</sequence>
<evidence type="ECO:0000256" key="2">
    <source>
        <dbReference type="SAM" id="MobiDB-lite"/>
    </source>
</evidence>
<keyword evidence="1" id="KW-0175">Coiled coil</keyword>
<dbReference type="GO" id="GO:0060271">
    <property type="term" value="P:cilium assembly"/>
    <property type="evidence" value="ECO:0007669"/>
    <property type="project" value="TreeGrafter"/>
</dbReference>